<dbReference type="STRING" id="930992.A0A0D0B2K1"/>
<gene>
    <name evidence="1" type="ORF">CY34DRAFT_91430</name>
</gene>
<dbReference type="HOGENOM" id="CLU_125038_0_0_1"/>
<reference evidence="1 2" key="1">
    <citation type="submission" date="2014-04" db="EMBL/GenBank/DDBJ databases">
        <authorList>
            <consortium name="DOE Joint Genome Institute"/>
            <person name="Kuo A."/>
            <person name="Ruytinx J."/>
            <person name="Rineau F."/>
            <person name="Colpaert J."/>
            <person name="Kohler A."/>
            <person name="Nagy L.G."/>
            <person name="Floudas D."/>
            <person name="Copeland A."/>
            <person name="Barry K.W."/>
            <person name="Cichocki N."/>
            <person name="Veneault-Fourrey C."/>
            <person name="LaButti K."/>
            <person name="Lindquist E.A."/>
            <person name="Lipzen A."/>
            <person name="Lundell T."/>
            <person name="Morin E."/>
            <person name="Murat C."/>
            <person name="Sun H."/>
            <person name="Tunlid A."/>
            <person name="Henrissat B."/>
            <person name="Grigoriev I.V."/>
            <person name="Hibbett D.S."/>
            <person name="Martin F."/>
            <person name="Nordberg H.P."/>
            <person name="Cantor M.N."/>
            <person name="Hua S.X."/>
        </authorList>
    </citation>
    <scope>NUCLEOTIDE SEQUENCE [LARGE SCALE GENOMIC DNA]</scope>
    <source>
        <strain evidence="1 2">UH-Slu-Lm8-n1</strain>
    </source>
</reference>
<keyword evidence="2" id="KW-1185">Reference proteome</keyword>
<organism evidence="1 2">
    <name type="scientific">Suillus luteus UH-Slu-Lm8-n1</name>
    <dbReference type="NCBI Taxonomy" id="930992"/>
    <lineage>
        <taxon>Eukaryota</taxon>
        <taxon>Fungi</taxon>
        <taxon>Dikarya</taxon>
        <taxon>Basidiomycota</taxon>
        <taxon>Agaricomycotina</taxon>
        <taxon>Agaricomycetes</taxon>
        <taxon>Agaricomycetidae</taxon>
        <taxon>Boletales</taxon>
        <taxon>Suillineae</taxon>
        <taxon>Suillaceae</taxon>
        <taxon>Suillus</taxon>
    </lineage>
</organism>
<dbReference type="InParanoid" id="A0A0D0B2K1"/>
<dbReference type="Proteomes" id="UP000054485">
    <property type="component" value="Unassembled WGS sequence"/>
</dbReference>
<accession>A0A0D0B2K1</accession>
<protein>
    <recommendedName>
        <fullName evidence="3">RNase H type-1 domain-containing protein</fullName>
    </recommendedName>
</protein>
<name>A0A0D0B2K1_9AGAM</name>
<evidence type="ECO:0000313" key="1">
    <source>
        <dbReference type="EMBL" id="KIK38173.1"/>
    </source>
</evidence>
<evidence type="ECO:0000313" key="2">
    <source>
        <dbReference type="Proteomes" id="UP000054485"/>
    </source>
</evidence>
<sequence>MGFWYPSLHLGFQSNLPVHLPVSDIFFFEALCVASAIHDALSHSLPGHHLAVFTDSLDTVSIFSSLSVETGYNQLLMFVVDLILAMEVNFQVFHIAGDRNIVADHLSHNKAREALICIPQLQILPFEPLGMRWGK</sequence>
<dbReference type="EMBL" id="KN835407">
    <property type="protein sequence ID" value="KIK38173.1"/>
    <property type="molecule type" value="Genomic_DNA"/>
</dbReference>
<proteinExistence type="predicted"/>
<dbReference type="AlphaFoldDB" id="A0A0D0B2K1"/>
<reference evidence="2" key="2">
    <citation type="submission" date="2015-01" db="EMBL/GenBank/DDBJ databases">
        <title>Evolutionary Origins and Diversification of the Mycorrhizal Mutualists.</title>
        <authorList>
            <consortium name="DOE Joint Genome Institute"/>
            <consortium name="Mycorrhizal Genomics Consortium"/>
            <person name="Kohler A."/>
            <person name="Kuo A."/>
            <person name="Nagy L.G."/>
            <person name="Floudas D."/>
            <person name="Copeland A."/>
            <person name="Barry K.W."/>
            <person name="Cichocki N."/>
            <person name="Veneault-Fourrey C."/>
            <person name="LaButti K."/>
            <person name="Lindquist E.A."/>
            <person name="Lipzen A."/>
            <person name="Lundell T."/>
            <person name="Morin E."/>
            <person name="Murat C."/>
            <person name="Riley R."/>
            <person name="Ohm R."/>
            <person name="Sun H."/>
            <person name="Tunlid A."/>
            <person name="Henrissat B."/>
            <person name="Grigoriev I.V."/>
            <person name="Hibbett D.S."/>
            <person name="Martin F."/>
        </authorList>
    </citation>
    <scope>NUCLEOTIDE SEQUENCE [LARGE SCALE GENOMIC DNA]</scope>
    <source>
        <strain evidence="2">UH-Slu-Lm8-n1</strain>
    </source>
</reference>
<evidence type="ECO:0008006" key="3">
    <source>
        <dbReference type="Google" id="ProtNLM"/>
    </source>
</evidence>
<dbReference type="OrthoDB" id="3249498at2759"/>